<sequence length="110" mass="12241">MEKRVSRAHDRCRSPNPGVKPCRDNERRNRNGQAVVTVVLAIKCDEDPFHLICKVRNQFAPIGASSRPGRDECREEDVEFWGQGACNMCIRAVVVTVTVVVVVVVVGVHT</sequence>
<dbReference type="VEuPathDB" id="VectorBase:AFAF012964"/>
<name>A0A182QM57_9DIPT</name>
<dbReference type="AlphaFoldDB" id="A0A182QM57"/>
<organism evidence="3 4">
    <name type="scientific">Anopheles farauti</name>
    <dbReference type="NCBI Taxonomy" id="69004"/>
    <lineage>
        <taxon>Eukaryota</taxon>
        <taxon>Metazoa</taxon>
        <taxon>Ecdysozoa</taxon>
        <taxon>Arthropoda</taxon>
        <taxon>Hexapoda</taxon>
        <taxon>Insecta</taxon>
        <taxon>Pterygota</taxon>
        <taxon>Neoptera</taxon>
        <taxon>Endopterygota</taxon>
        <taxon>Diptera</taxon>
        <taxon>Nematocera</taxon>
        <taxon>Culicoidea</taxon>
        <taxon>Culicidae</taxon>
        <taxon>Anophelinae</taxon>
        <taxon>Anopheles</taxon>
    </lineage>
</organism>
<evidence type="ECO:0000313" key="4">
    <source>
        <dbReference type="Proteomes" id="UP000075886"/>
    </source>
</evidence>
<accession>A0A182QM57</accession>
<feature type="region of interest" description="Disordered" evidence="1">
    <location>
        <begin position="1"/>
        <end position="26"/>
    </location>
</feature>
<feature type="transmembrane region" description="Helical" evidence="2">
    <location>
        <begin position="89"/>
        <end position="108"/>
    </location>
</feature>
<reference evidence="3" key="2">
    <citation type="submission" date="2020-05" db="UniProtKB">
        <authorList>
            <consortium name="EnsemblMetazoa"/>
        </authorList>
    </citation>
    <scope>IDENTIFICATION</scope>
    <source>
        <strain evidence="3">FAR1</strain>
    </source>
</reference>
<evidence type="ECO:0000256" key="2">
    <source>
        <dbReference type="SAM" id="Phobius"/>
    </source>
</evidence>
<protein>
    <submittedName>
        <fullName evidence="3">Uncharacterized protein</fullName>
    </submittedName>
</protein>
<proteinExistence type="predicted"/>
<dbReference type="Proteomes" id="UP000075886">
    <property type="component" value="Unassembled WGS sequence"/>
</dbReference>
<keyword evidence="2" id="KW-1133">Transmembrane helix</keyword>
<reference evidence="4" key="1">
    <citation type="submission" date="2014-01" db="EMBL/GenBank/DDBJ databases">
        <title>The Genome Sequence of Anopheles farauti FAR1 (V2).</title>
        <authorList>
            <consortium name="The Broad Institute Genomics Platform"/>
            <person name="Neafsey D.E."/>
            <person name="Besansky N."/>
            <person name="Howell P."/>
            <person name="Walton C."/>
            <person name="Young S.K."/>
            <person name="Zeng Q."/>
            <person name="Gargeya S."/>
            <person name="Fitzgerald M."/>
            <person name="Haas B."/>
            <person name="Abouelleil A."/>
            <person name="Allen A.W."/>
            <person name="Alvarado L."/>
            <person name="Arachchi H.M."/>
            <person name="Berlin A.M."/>
            <person name="Chapman S.B."/>
            <person name="Gainer-Dewar J."/>
            <person name="Goldberg J."/>
            <person name="Griggs A."/>
            <person name="Gujja S."/>
            <person name="Hansen M."/>
            <person name="Howarth C."/>
            <person name="Imamovic A."/>
            <person name="Ireland A."/>
            <person name="Larimer J."/>
            <person name="McCowan C."/>
            <person name="Murphy C."/>
            <person name="Pearson M."/>
            <person name="Poon T.W."/>
            <person name="Priest M."/>
            <person name="Roberts A."/>
            <person name="Saif S."/>
            <person name="Shea T."/>
            <person name="Sisk P."/>
            <person name="Sykes S."/>
            <person name="Wortman J."/>
            <person name="Nusbaum C."/>
            <person name="Birren B."/>
        </authorList>
    </citation>
    <scope>NUCLEOTIDE SEQUENCE [LARGE SCALE GENOMIC DNA]</scope>
    <source>
        <strain evidence="4">FAR1</strain>
    </source>
</reference>
<dbReference type="EnsemblMetazoa" id="AFAF012964-RA">
    <property type="protein sequence ID" value="AFAF012964-PA"/>
    <property type="gene ID" value="AFAF012964"/>
</dbReference>
<keyword evidence="2" id="KW-0812">Transmembrane</keyword>
<dbReference type="EMBL" id="AXCN02000769">
    <property type="status" value="NOT_ANNOTATED_CDS"/>
    <property type="molecule type" value="Genomic_DNA"/>
</dbReference>
<evidence type="ECO:0000256" key="1">
    <source>
        <dbReference type="SAM" id="MobiDB-lite"/>
    </source>
</evidence>
<evidence type="ECO:0000313" key="3">
    <source>
        <dbReference type="EnsemblMetazoa" id="AFAF012964-PA"/>
    </source>
</evidence>
<feature type="compositionally biased region" description="Basic and acidic residues" evidence="1">
    <location>
        <begin position="1"/>
        <end position="13"/>
    </location>
</feature>
<keyword evidence="2" id="KW-0472">Membrane</keyword>
<keyword evidence="4" id="KW-1185">Reference proteome</keyword>